<dbReference type="Proteomes" id="UP001240250">
    <property type="component" value="Unassembled WGS sequence"/>
</dbReference>
<accession>A0ABU0GFI7</accession>
<gene>
    <name evidence="2" type="ORF">JO380_000510</name>
</gene>
<dbReference type="RefSeq" id="WP_156442014.1">
    <property type="nucleotide sequence ID" value="NZ_JAUSVM010000001.1"/>
</dbReference>
<dbReference type="EMBL" id="JAUSVM010000001">
    <property type="protein sequence ID" value="MDQ0424129.1"/>
    <property type="molecule type" value="Genomic_DNA"/>
</dbReference>
<reference evidence="2 3" key="1">
    <citation type="submission" date="2023-07" db="EMBL/GenBank/DDBJ databases">
        <title>Sequencing the genomes of 1000 actinobacteria strains.</title>
        <authorList>
            <person name="Klenk H.-P."/>
        </authorList>
    </citation>
    <scope>NUCLEOTIDE SEQUENCE [LARGE SCALE GENOMIC DNA]</scope>
    <source>
        <strain evidence="2 3">DSM 14785</strain>
    </source>
</reference>
<evidence type="ECO:0000313" key="2">
    <source>
        <dbReference type="EMBL" id="MDQ0424129.1"/>
    </source>
</evidence>
<dbReference type="InterPro" id="IPR036366">
    <property type="entry name" value="PGBDSf"/>
</dbReference>
<proteinExistence type="predicted"/>
<dbReference type="InterPro" id="IPR036365">
    <property type="entry name" value="PGBD-like_sf"/>
</dbReference>
<dbReference type="Gene3D" id="1.10.101.10">
    <property type="entry name" value="PGBD-like superfamily/PGBD"/>
    <property type="match status" value="1"/>
</dbReference>
<sequence>MSRRVPGTGRAWVVVAAILVVPAAALGAWAAAAAVPDPTQAGARVAPVVAPVTSAERRPTATVSLEVRRAAGLVAASPTSGTVTATAPVGAVLDDGAEVVRIDDRPLRAMVAAAPLWRSLGPGDQGEDVRRLQDLLVATGHLTATPDGRFGASTARAVTAFARESGAPRGVTTFDPAWVVWVGPEPLRVESVEAPVGAQVGPGGPLLTGPAVASAVAVAEPQGGLGPELGAEAELLVGPVTVPYAVGSGAVTDPAAVAALVTALAPATAGTGRVQASAAVPVLSVPASAVVTGDGGAVCVYPDERSAPVAVTVVGGGASTVQLDPAAGVTAVLVDPGAVDGLAPCG</sequence>
<keyword evidence="3" id="KW-1185">Reference proteome</keyword>
<feature type="domain" description="Peptidoglycan binding-like" evidence="1">
    <location>
        <begin position="125"/>
        <end position="161"/>
    </location>
</feature>
<comment type="caution">
    <text evidence="2">The sequence shown here is derived from an EMBL/GenBank/DDBJ whole genome shotgun (WGS) entry which is preliminary data.</text>
</comment>
<dbReference type="Pfam" id="PF01471">
    <property type="entry name" value="PG_binding_1"/>
    <property type="match status" value="1"/>
</dbReference>
<name>A0ABU0GFI7_9CELL</name>
<protein>
    <submittedName>
        <fullName evidence="2">Peptidoglycan hydrolase-like protein with peptidoglycan-binding domain</fullName>
    </submittedName>
</protein>
<dbReference type="SUPFAM" id="SSF47090">
    <property type="entry name" value="PGBD-like"/>
    <property type="match status" value="1"/>
</dbReference>
<evidence type="ECO:0000313" key="3">
    <source>
        <dbReference type="Proteomes" id="UP001240250"/>
    </source>
</evidence>
<dbReference type="InterPro" id="IPR002477">
    <property type="entry name" value="Peptidoglycan-bd-like"/>
</dbReference>
<organism evidence="2 3">
    <name type="scientific">Cellulomonas iranensis</name>
    <dbReference type="NCBI Taxonomy" id="76862"/>
    <lineage>
        <taxon>Bacteria</taxon>
        <taxon>Bacillati</taxon>
        <taxon>Actinomycetota</taxon>
        <taxon>Actinomycetes</taxon>
        <taxon>Micrococcales</taxon>
        <taxon>Cellulomonadaceae</taxon>
        <taxon>Cellulomonas</taxon>
    </lineage>
</organism>
<evidence type="ECO:0000259" key="1">
    <source>
        <dbReference type="Pfam" id="PF01471"/>
    </source>
</evidence>